<dbReference type="Proteomes" id="UP000218287">
    <property type="component" value="Chromosome"/>
</dbReference>
<keyword evidence="4" id="KW-1185">Reference proteome</keyword>
<dbReference type="OrthoDB" id="529910at2"/>
<dbReference type="GO" id="GO:0009103">
    <property type="term" value="P:lipopolysaccharide biosynthetic process"/>
    <property type="evidence" value="ECO:0007669"/>
    <property type="project" value="TreeGrafter"/>
</dbReference>
<dbReference type="InterPro" id="IPR001296">
    <property type="entry name" value="Glyco_trans_1"/>
</dbReference>
<evidence type="ECO:0000259" key="2">
    <source>
        <dbReference type="Pfam" id="PF00534"/>
    </source>
</evidence>
<dbReference type="GO" id="GO:0016757">
    <property type="term" value="F:glycosyltransferase activity"/>
    <property type="evidence" value="ECO:0007669"/>
    <property type="project" value="InterPro"/>
</dbReference>
<dbReference type="EMBL" id="AP018174">
    <property type="protein sequence ID" value="BAY15219.1"/>
    <property type="molecule type" value="Genomic_DNA"/>
</dbReference>
<organism evidence="3 4">
    <name type="scientific">Anabaenopsis circularis NIES-21</name>
    <dbReference type="NCBI Taxonomy" id="1085406"/>
    <lineage>
        <taxon>Bacteria</taxon>
        <taxon>Bacillati</taxon>
        <taxon>Cyanobacteriota</taxon>
        <taxon>Cyanophyceae</taxon>
        <taxon>Nostocales</taxon>
        <taxon>Nodulariaceae</taxon>
        <taxon>Anabaenopsis</taxon>
    </lineage>
</organism>
<evidence type="ECO:0000256" key="1">
    <source>
        <dbReference type="ARBA" id="ARBA00022679"/>
    </source>
</evidence>
<proteinExistence type="predicted"/>
<dbReference type="Gene3D" id="3.40.50.2000">
    <property type="entry name" value="Glycogen Phosphorylase B"/>
    <property type="match status" value="2"/>
</dbReference>
<dbReference type="PANTHER" id="PTHR46401:SF2">
    <property type="entry name" value="GLYCOSYLTRANSFERASE WBBK-RELATED"/>
    <property type="match status" value="1"/>
</dbReference>
<evidence type="ECO:0000313" key="4">
    <source>
        <dbReference type="Proteomes" id="UP000218287"/>
    </source>
</evidence>
<dbReference type="Pfam" id="PF00534">
    <property type="entry name" value="Glycos_transf_1"/>
    <property type="match status" value="1"/>
</dbReference>
<reference evidence="3 4" key="1">
    <citation type="submission" date="2017-06" db="EMBL/GenBank/DDBJ databases">
        <title>Genome sequencing of cyanobaciteial culture collection at National Institute for Environmental Studies (NIES).</title>
        <authorList>
            <person name="Hirose Y."/>
            <person name="Shimura Y."/>
            <person name="Fujisawa T."/>
            <person name="Nakamura Y."/>
            <person name="Kawachi M."/>
        </authorList>
    </citation>
    <scope>NUCLEOTIDE SEQUENCE [LARGE SCALE GENOMIC DNA]</scope>
    <source>
        <strain evidence="3 4">NIES-21</strain>
    </source>
</reference>
<dbReference type="SUPFAM" id="SSF53756">
    <property type="entry name" value="UDP-Glycosyltransferase/glycogen phosphorylase"/>
    <property type="match status" value="1"/>
</dbReference>
<sequence>MSTVKIGYLHIGHSQHGIRRYSELLASEARKCNLDVVEASVILTANPQQNRAILIDAAKKLACADVIHLQHNTLLWGERSQSRNIKTFIQNCSSPLIATFHDVYVQAQPLTWNNFFTYARARYGPYSLLLRWMFSQLKQILVCTKQESQRLKSIIGTNTTNAEKIKLVPHFVEERTVKNNSDEARKALQLEGFKIITLLGWIVPRKGHRLVIEALPNLPPNAKVIFAGSPSSGGEWFLEELLTLAQTLGVKDRLIITGYLSETELEQYLITTDLAICPFQKSSASGSLSTWLSIAHPKILSFDLPLIDEYNTIEPGAIKTFSPYTPNAFAQAVQQMLSNFSEEENIAVKNLQQRLCMSTIFAEHLQIYSQIAEKTNKSNSNVLSIINN</sequence>
<protein>
    <submittedName>
        <fullName evidence="3">Group 1 glycosyl transferase</fullName>
    </submittedName>
</protein>
<accession>A0A1Z4GCL7</accession>
<dbReference type="AlphaFoldDB" id="A0A1Z4GCL7"/>
<keyword evidence="1 3" id="KW-0808">Transferase</keyword>
<evidence type="ECO:0000313" key="3">
    <source>
        <dbReference type="EMBL" id="BAY15219.1"/>
    </source>
</evidence>
<name>A0A1Z4GCL7_9CYAN</name>
<dbReference type="PANTHER" id="PTHR46401">
    <property type="entry name" value="GLYCOSYLTRANSFERASE WBBK-RELATED"/>
    <property type="match status" value="1"/>
</dbReference>
<gene>
    <name evidence="3" type="ORF">NIES21_10340</name>
</gene>
<feature type="domain" description="Glycosyl transferase family 1" evidence="2">
    <location>
        <begin position="182"/>
        <end position="297"/>
    </location>
</feature>